<dbReference type="InterPro" id="IPR018669">
    <property type="entry name" value="Toxin_HigB"/>
</dbReference>
<comment type="caution">
    <text evidence="1">The sequence shown here is derived from an EMBL/GenBank/DDBJ whole genome shotgun (WGS) entry which is preliminary data.</text>
</comment>
<accession>A0A2T7B6K3</accession>
<dbReference type="GO" id="GO:0110001">
    <property type="term" value="C:toxin-antitoxin complex"/>
    <property type="evidence" value="ECO:0007669"/>
    <property type="project" value="InterPro"/>
</dbReference>
<evidence type="ECO:0008006" key="2">
    <source>
        <dbReference type="Google" id="ProtNLM"/>
    </source>
</evidence>
<gene>
    <name evidence="1" type="ORF">BS411_08900</name>
</gene>
<dbReference type="EMBL" id="MSAG01000013">
    <property type="protein sequence ID" value="PUX23310.1"/>
    <property type="molecule type" value="Genomic_DNA"/>
</dbReference>
<dbReference type="GO" id="GO:0004519">
    <property type="term" value="F:endonuclease activity"/>
    <property type="evidence" value="ECO:0007669"/>
    <property type="project" value="InterPro"/>
</dbReference>
<dbReference type="RefSeq" id="WP_040236487.1">
    <property type="nucleotide sequence ID" value="NZ_CP187984.1"/>
</dbReference>
<reference evidence="1" key="1">
    <citation type="submission" date="2016-12" db="EMBL/GenBank/DDBJ databases">
        <title>Analysis of the Molecular Diversity Among Cronobacter Species Isolated from Filth Flies Using a Pan Genomic DNA Microarray.</title>
        <authorList>
            <person name="Pava-Ripoll M."/>
            <person name="Tall B."/>
            <person name="Farber J."/>
            <person name="Fanning S."/>
            <person name="Lehner A."/>
            <person name="Stephan R."/>
            <person name="Pagotto F."/>
            <person name="Iverson C."/>
            <person name="Ziobro G."/>
            <person name="Miller A."/>
            <person name="Pearson R."/>
            <person name="Yan Q."/>
            <person name="Kim M."/>
            <person name="Jeong S."/>
            <person name="Park J."/>
            <person name="Jun S."/>
            <person name="Choi H."/>
            <person name="Chung T."/>
            <person name="Yoo Y."/>
            <person name="Park E."/>
            <person name="Hwang S."/>
            <person name="Lee B."/>
            <person name="Sathyamoorthy V."/>
            <person name="Carter L."/>
            <person name="Mammel M."/>
            <person name="Jackson S."/>
            <person name="Kothary M."/>
            <person name="Patel I."/>
            <person name="Grim C."/>
            <person name="Gopinath G."/>
            <person name="Gangiredla J."/>
            <person name="Chase H."/>
        </authorList>
    </citation>
    <scope>NUCLEOTIDE SEQUENCE [LARGE SCALE GENOMIC DNA]</scope>
    <source>
        <strain evidence="1">MOD1-Sh41s</strain>
    </source>
</reference>
<dbReference type="GO" id="GO:0003723">
    <property type="term" value="F:RNA binding"/>
    <property type="evidence" value="ECO:0007669"/>
    <property type="project" value="InterPro"/>
</dbReference>
<dbReference type="AlphaFoldDB" id="A0A2T7B6K3"/>
<name>A0A2T7B6K3_9ENTR</name>
<organism evidence="1">
    <name type="scientific">Cronobacter turicensis</name>
    <dbReference type="NCBI Taxonomy" id="413502"/>
    <lineage>
        <taxon>Bacteria</taxon>
        <taxon>Pseudomonadati</taxon>
        <taxon>Pseudomonadota</taxon>
        <taxon>Gammaproteobacteria</taxon>
        <taxon>Enterobacterales</taxon>
        <taxon>Enterobacteriaceae</taxon>
        <taxon>Cronobacter</taxon>
    </lineage>
</organism>
<sequence>MAMRLLGRDKLEELKRYEPSSKNWIDAWSTELSLSNWKSKEEVKKHFPKVENIGDQTFVFKVDCCASYVETIIDFNRLLVFVTSVKGNDNGY</sequence>
<evidence type="ECO:0000313" key="1">
    <source>
        <dbReference type="EMBL" id="PUX23310.1"/>
    </source>
</evidence>
<dbReference type="OrthoDB" id="6624861at2"/>
<proteinExistence type="predicted"/>
<protein>
    <recommendedName>
        <fullName evidence="2">Type II toxin-antitoxin system HigB family toxin</fullName>
    </recommendedName>
</protein>
<dbReference type="Pfam" id="PF09907">
    <property type="entry name" value="HigB_toxin"/>
    <property type="match status" value="1"/>
</dbReference>